<keyword evidence="1" id="KW-0677">Repeat</keyword>
<dbReference type="RefSeq" id="XP_007320637.1">
    <property type="nucleotide sequence ID" value="XM_007320575.1"/>
</dbReference>
<feature type="repeat" description="ANK" evidence="3">
    <location>
        <begin position="190"/>
        <end position="223"/>
    </location>
</feature>
<dbReference type="SUPFAM" id="SSF48403">
    <property type="entry name" value="Ankyrin repeat"/>
    <property type="match status" value="1"/>
</dbReference>
<dbReference type="Pfam" id="PF00023">
    <property type="entry name" value="Ank"/>
    <property type="match status" value="1"/>
</dbReference>
<dbReference type="Gene3D" id="1.25.40.20">
    <property type="entry name" value="Ankyrin repeat-containing domain"/>
    <property type="match status" value="3"/>
</dbReference>
<dbReference type="SMART" id="SM00248">
    <property type="entry name" value="ANK"/>
    <property type="match status" value="9"/>
</dbReference>
<organism>
    <name type="scientific">Serpula lacrymans var. lacrymans (strain S7.9)</name>
    <name type="common">Dry rot fungus</name>
    <dbReference type="NCBI Taxonomy" id="578457"/>
    <lineage>
        <taxon>Eukaryota</taxon>
        <taxon>Fungi</taxon>
        <taxon>Dikarya</taxon>
        <taxon>Basidiomycota</taxon>
        <taxon>Agaricomycotina</taxon>
        <taxon>Agaricomycetes</taxon>
        <taxon>Agaricomycetidae</taxon>
        <taxon>Boletales</taxon>
        <taxon>Coniophorineae</taxon>
        <taxon>Serpulaceae</taxon>
        <taxon>Serpula</taxon>
    </lineage>
</organism>
<name>F8P3K0_SERL9</name>
<keyword evidence="2 3" id="KW-0040">ANK repeat</keyword>
<gene>
    <name evidence="5" type="ORF">SERLADRAFT_440124</name>
</gene>
<dbReference type="AlphaFoldDB" id="F8P3K0"/>
<evidence type="ECO:0000256" key="1">
    <source>
        <dbReference type="ARBA" id="ARBA00022737"/>
    </source>
</evidence>
<evidence type="ECO:0000256" key="4">
    <source>
        <dbReference type="SAM" id="MobiDB-lite"/>
    </source>
</evidence>
<dbReference type="Pfam" id="PF12796">
    <property type="entry name" value="Ank_2"/>
    <property type="match status" value="2"/>
</dbReference>
<dbReference type="PROSITE" id="PS50088">
    <property type="entry name" value="ANK_REPEAT"/>
    <property type="match status" value="3"/>
</dbReference>
<reference evidence="5" key="1">
    <citation type="submission" date="2011-04" db="EMBL/GenBank/DDBJ databases">
        <title>Evolution of plant cell wall degrading machinery underlies the functional diversity of forest fungi.</title>
        <authorList>
            <consortium name="US DOE Joint Genome Institute (JGI-PGF)"/>
            <person name="Eastwood D.C."/>
            <person name="Floudas D."/>
            <person name="Binder M."/>
            <person name="Majcherczyk A."/>
            <person name="Schneider P."/>
            <person name="Aerts A."/>
            <person name="Asiegbu F.O."/>
            <person name="Baker S.E."/>
            <person name="Barry K."/>
            <person name="Bendiksby M."/>
            <person name="Blumentritt M."/>
            <person name="Coutinho P.M."/>
            <person name="Cullen D."/>
            <person name="Cullen D."/>
            <person name="Gathman A."/>
            <person name="Goodell B."/>
            <person name="Henrissat B."/>
            <person name="Ihrmark K."/>
            <person name="Kauserud H."/>
            <person name="Kohler A."/>
            <person name="LaButti K."/>
            <person name="Lapidus A."/>
            <person name="Lavin J.L."/>
            <person name="Lee Y.-H."/>
            <person name="Lindquist E."/>
            <person name="Lilly W."/>
            <person name="Lucas S."/>
            <person name="Morin E."/>
            <person name="Murat C."/>
            <person name="Oguiza J.A."/>
            <person name="Park J."/>
            <person name="Pisabarro A.G."/>
            <person name="Riley R."/>
            <person name="Rosling A."/>
            <person name="Salamov A."/>
            <person name="Schmidt O."/>
            <person name="Schmutz J."/>
            <person name="Skrede I."/>
            <person name="Stenlid J."/>
            <person name="Wiebenga A."/>
            <person name="Xie X."/>
            <person name="Kues U."/>
            <person name="Hibbett D.S."/>
            <person name="Hoffmeister D."/>
            <person name="Hogberg N."/>
            <person name="Martin F."/>
            <person name="Grigoriev I.V."/>
            <person name="Watkinson S.C."/>
        </authorList>
    </citation>
    <scope>NUCLEOTIDE SEQUENCE</scope>
    <source>
        <strain evidence="5">S7.9</strain>
    </source>
</reference>
<protein>
    <submittedName>
        <fullName evidence="5">Uncharacterized protein</fullName>
    </submittedName>
</protein>
<evidence type="ECO:0000313" key="5">
    <source>
        <dbReference type="EMBL" id="EGO22099.1"/>
    </source>
</evidence>
<dbReference type="KEGG" id="sla:SERLADRAFT_440124"/>
<dbReference type="Proteomes" id="UP000008064">
    <property type="component" value="Unassembled WGS sequence"/>
</dbReference>
<proteinExistence type="predicted"/>
<dbReference type="InterPro" id="IPR036770">
    <property type="entry name" value="Ankyrin_rpt-contain_sf"/>
</dbReference>
<accession>F8P3K0</accession>
<dbReference type="PANTHER" id="PTHR24161:SF121">
    <property type="entry name" value="M-PHASE PHOSPHOPROTEIN 8"/>
    <property type="match status" value="1"/>
</dbReference>
<feature type="region of interest" description="Disordered" evidence="4">
    <location>
        <begin position="370"/>
        <end position="398"/>
    </location>
</feature>
<sequence>MTLIIFASRPLFFTELQEALAFSTGLRKISTDDLVDKETIMEACAGILVASICYHSDYSAQEYLVKCGDWAFPDPEVQITNICLDSLSMLPPKDTNPVDVHRSQGFIVYARQNWGHHARSVEKTIPMAIHDFLRDDANVENALQPMYGFDSRYFNGGSALHLCAYFVLIIDTVKLLLERDGVDVNPKDNNGRTPFWQAARKGRVEVVRLLLATDGVDVDSQDHEGWTPLLCAAHEGKAEVVELLSARHNVGVYSHKDCDSTPYTLTANQGEAQLTLSETCIPLAFLFRPPYHKELACLLVERTSVNFKVNWKDQSGFTPLWIATWHGDEKTAELLLACGGVDMNLLPMDSSVPPLWAAAYHAFSKVDEISDTSPPTHQGVDSTDTNGRKSNDLESIKNSGFQQGNETVLKLLLKRCDVDVNWQNKNREALLFIAAKNGCISLVKQLLSRDDIDTNLQDDNGDSPLHRAVHSGHKEVAALLVACDDIALNLKNALGQNPLHCTIISQNSKEQELWDACTQEKTVELLLAHSNICINLEDNSGLTPLMLACSVGRLGIVKLIEKYLFDTSLEDEVTAQFEGVKRNCVNMQDGFSFQDDTSETYYTTLDEMSETYYTTLDEVLEITEQ</sequence>
<evidence type="ECO:0000256" key="3">
    <source>
        <dbReference type="PROSITE-ProRule" id="PRU00023"/>
    </source>
</evidence>
<dbReference type="EMBL" id="GL945437">
    <property type="protein sequence ID" value="EGO22099.1"/>
    <property type="molecule type" value="Genomic_DNA"/>
</dbReference>
<dbReference type="HOGENOM" id="CLU_437526_0_0_1"/>
<evidence type="ECO:0000256" key="2">
    <source>
        <dbReference type="ARBA" id="ARBA00023043"/>
    </source>
</evidence>
<dbReference type="GeneID" id="18815318"/>
<feature type="repeat" description="ANK" evidence="3">
    <location>
        <begin position="460"/>
        <end position="481"/>
    </location>
</feature>
<feature type="compositionally biased region" description="Basic and acidic residues" evidence="4">
    <location>
        <begin position="386"/>
        <end position="395"/>
    </location>
</feature>
<dbReference type="OrthoDB" id="20872at2759"/>
<dbReference type="PROSITE" id="PS50297">
    <property type="entry name" value="ANK_REP_REGION"/>
    <property type="match status" value="2"/>
</dbReference>
<dbReference type="PANTHER" id="PTHR24161">
    <property type="entry name" value="ANK_REP_REGION DOMAIN-CONTAINING PROTEIN-RELATED"/>
    <property type="match status" value="1"/>
</dbReference>
<dbReference type="InterPro" id="IPR002110">
    <property type="entry name" value="Ankyrin_rpt"/>
</dbReference>
<feature type="compositionally biased region" description="Polar residues" evidence="4">
    <location>
        <begin position="371"/>
        <end position="385"/>
    </location>
</feature>
<feature type="repeat" description="ANK" evidence="3">
    <location>
        <begin position="540"/>
        <end position="572"/>
    </location>
</feature>